<dbReference type="EMBL" id="CM035432">
    <property type="protein sequence ID" value="KAH7295011.1"/>
    <property type="molecule type" value="Genomic_DNA"/>
</dbReference>
<proteinExistence type="predicted"/>
<name>A0A8T2RGJ1_CERRI</name>
<comment type="caution">
    <text evidence="1">The sequence shown here is derived from an EMBL/GenBank/DDBJ whole genome shotgun (WGS) entry which is preliminary data.</text>
</comment>
<dbReference type="AlphaFoldDB" id="A0A8T2RGJ1"/>
<dbReference type="OrthoDB" id="1727522at2759"/>
<protein>
    <submittedName>
        <fullName evidence="1">Uncharacterized protein</fullName>
    </submittedName>
</protein>
<sequence>MSDTWIKTREQNIAGPLDPASFADAIVQIHLERGGDLELIAKDIQDSDLIFQDMVKPSLSEPPWNTFIIM</sequence>
<dbReference type="Proteomes" id="UP000825935">
    <property type="component" value="Chromosome 27"/>
</dbReference>
<reference evidence="1 2" key="1">
    <citation type="submission" date="2021-08" db="EMBL/GenBank/DDBJ databases">
        <title>WGS assembly of Ceratopteris richardii.</title>
        <authorList>
            <person name="Marchant D.B."/>
            <person name="Chen G."/>
            <person name="Jenkins J."/>
            <person name="Shu S."/>
            <person name="Leebens-Mack J."/>
            <person name="Grimwood J."/>
            <person name="Schmutz J."/>
            <person name="Soltis P."/>
            <person name="Soltis D."/>
            <person name="Chen Z.-H."/>
        </authorList>
    </citation>
    <scope>NUCLEOTIDE SEQUENCE [LARGE SCALE GENOMIC DNA]</scope>
    <source>
        <strain evidence="1">Whitten #5841</strain>
        <tissue evidence="1">Leaf</tissue>
    </source>
</reference>
<evidence type="ECO:0000313" key="1">
    <source>
        <dbReference type="EMBL" id="KAH7295011.1"/>
    </source>
</evidence>
<dbReference type="OMA" id="WIKTHKR"/>
<keyword evidence="2" id="KW-1185">Reference proteome</keyword>
<accession>A0A8T2RGJ1</accession>
<gene>
    <name evidence="1" type="ORF">KP509_27G028500</name>
</gene>
<evidence type="ECO:0000313" key="2">
    <source>
        <dbReference type="Proteomes" id="UP000825935"/>
    </source>
</evidence>
<organism evidence="1 2">
    <name type="scientific">Ceratopteris richardii</name>
    <name type="common">Triangle waterfern</name>
    <dbReference type="NCBI Taxonomy" id="49495"/>
    <lineage>
        <taxon>Eukaryota</taxon>
        <taxon>Viridiplantae</taxon>
        <taxon>Streptophyta</taxon>
        <taxon>Embryophyta</taxon>
        <taxon>Tracheophyta</taxon>
        <taxon>Polypodiopsida</taxon>
        <taxon>Polypodiidae</taxon>
        <taxon>Polypodiales</taxon>
        <taxon>Pteridineae</taxon>
        <taxon>Pteridaceae</taxon>
        <taxon>Parkerioideae</taxon>
        <taxon>Ceratopteris</taxon>
    </lineage>
</organism>